<sequence length="58" mass="6167">MPLIAGPRKLRRVIGPSPAPSDEATSTMAALADITGVMGELMLKGWVRNVMILDFISA</sequence>
<accession>A0A9W8JBC1</accession>
<dbReference type="OrthoDB" id="28939at2759"/>
<dbReference type="AlphaFoldDB" id="A0A9W8JBC1"/>
<name>A0A9W8JBC1_9AGAR</name>
<feature type="non-terminal residue" evidence="1">
    <location>
        <position position="58"/>
    </location>
</feature>
<protein>
    <submittedName>
        <fullName evidence="1">Uncharacterized protein</fullName>
    </submittedName>
</protein>
<proteinExistence type="predicted"/>
<comment type="caution">
    <text evidence="1">The sequence shown here is derived from an EMBL/GenBank/DDBJ whole genome shotgun (WGS) entry which is preliminary data.</text>
</comment>
<keyword evidence="2" id="KW-1185">Reference proteome</keyword>
<dbReference type="Proteomes" id="UP001140091">
    <property type="component" value="Unassembled WGS sequence"/>
</dbReference>
<evidence type="ECO:0000313" key="2">
    <source>
        <dbReference type="Proteomes" id="UP001140091"/>
    </source>
</evidence>
<evidence type="ECO:0000313" key="1">
    <source>
        <dbReference type="EMBL" id="KAJ2931771.1"/>
    </source>
</evidence>
<reference evidence="1" key="1">
    <citation type="submission" date="2022-06" db="EMBL/GenBank/DDBJ databases">
        <title>Genome Sequence of Candolleomyces eurysporus.</title>
        <authorList>
            <person name="Buettner E."/>
        </authorList>
    </citation>
    <scope>NUCLEOTIDE SEQUENCE</scope>
    <source>
        <strain evidence="1">VTCC 930004</strain>
    </source>
</reference>
<organism evidence="1 2">
    <name type="scientific">Candolleomyces eurysporus</name>
    <dbReference type="NCBI Taxonomy" id="2828524"/>
    <lineage>
        <taxon>Eukaryota</taxon>
        <taxon>Fungi</taxon>
        <taxon>Dikarya</taxon>
        <taxon>Basidiomycota</taxon>
        <taxon>Agaricomycotina</taxon>
        <taxon>Agaricomycetes</taxon>
        <taxon>Agaricomycetidae</taxon>
        <taxon>Agaricales</taxon>
        <taxon>Agaricineae</taxon>
        <taxon>Psathyrellaceae</taxon>
        <taxon>Candolleomyces</taxon>
    </lineage>
</organism>
<dbReference type="EMBL" id="JANBPK010000806">
    <property type="protein sequence ID" value="KAJ2931771.1"/>
    <property type="molecule type" value="Genomic_DNA"/>
</dbReference>
<gene>
    <name evidence="1" type="ORF">H1R20_g5451</name>
</gene>